<sequence length="100" mass="11427">MKVWSHCGRSFKSPIMLVVRLRIHDLIVGLPGKYRLSRPYMNTHACCTSTQEAGQEEVEERPLTSSSATPNLNPMRTPSLKGGPEEVLKKDRREREIETY</sequence>
<evidence type="ECO:0000313" key="2">
    <source>
        <dbReference type="EMBL" id="GIY04951.1"/>
    </source>
</evidence>
<name>A0AAV4Q7G3_CAEEX</name>
<comment type="caution">
    <text evidence="2">The sequence shown here is derived from an EMBL/GenBank/DDBJ whole genome shotgun (WGS) entry which is preliminary data.</text>
</comment>
<protein>
    <submittedName>
        <fullName evidence="2">Uncharacterized protein</fullName>
    </submittedName>
</protein>
<evidence type="ECO:0000256" key="1">
    <source>
        <dbReference type="SAM" id="MobiDB-lite"/>
    </source>
</evidence>
<organism evidence="2 3">
    <name type="scientific">Caerostris extrusa</name>
    <name type="common">Bark spider</name>
    <name type="synonym">Caerostris bankana</name>
    <dbReference type="NCBI Taxonomy" id="172846"/>
    <lineage>
        <taxon>Eukaryota</taxon>
        <taxon>Metazoa</taxon>
        <taxon>Ecdysozoa</taxon>
        <taxon>Arthropoda</taxon>
        <taxon>Chelicerata</taxon>
        <taxon>Arachnida</taxon>
        <taxon>Araneae</taxon>
        <taxon>Araneomorphae</taxon>
        <taxon>Entelegynae</taxon>
        <taxon>Araneoidea</taxon>
        <taxon>Araneidae</taxon>
        <taxon>Caerostris</taxon>
    </lineage>
</organism>
<accession>A0AAV4Q7G3</accession>
<feature type="region of interest" description="Disordered" evidence="1">
    <location>
        <begin position="48"/>
        <end position="100"/>
    </location>
</feature>
<feature type="compositionally biased region" description="Polar residues" evidence="1">
    <location>
        <begin position="63"/>
        <end position="76"/>
    </location>
</feature>
<proteinExistence type="predicted"/>
<evidence type="ECO:0000313" key="3">
    <source>
        <dbReference type="Proteomes" id="UP001054945"/>
    </source>
</evidence>
<dbReference type="Proteomes" id="UP001054945">
    <property type="component" value="Unassembled WGS sequence"/>
</dbReference>
<feature type="compositionally biased region" description="Basic and acidic residues" evidence="1">
    <location>
        <begin position="83"/>
        <end position="100"/>
    </location>
</feature>
<dbReference type="EMBL" id="BPLR01005778">
    <property type="protein sequence ID" value="GIY04951.1"/>
    <property type="molecule type" value="Genomic_DNA"/>
</dbReference>
<reference evidence="2 3" key="1">
    <citation type="submission" date="2021-06" db="EMBL/GenBank/DDBJ databases">
        <title>Caerostris extrusa draft genome.</title>
        <authorList>
            <person name="Kono N."/>
            <person name="Arakawa K."/>
        </authorList>
    </citation>
    <scope>NUCLEOTIDE SEQUENCE [LARGE SCALE GENOMIC DNA]</scope>
</reference>
<dbReference type="AlphaFoldDB" id="A0AAV4Q7G3"/>
<gene>
    <name evidence="2" type="ORF">CEXT_597221</name>
</gene>
<keyword evidence="3" id="KW-1185">Reference proteome</keyword>